<feature type="domain" description="Retrotransposon gag" evidence="1">
    <location>
        <begin position="33"/>
        <end position="104"/>
    </location>
</feature>
<name>A0A8M8V7M1_SESIN</name>
<evidence type="ECO:0000313" key="2">
    <source>
        <dbReference type="Proteomes" id="UP000504604"/>
    </source>
</evidence>
<dbReference type="RefSeq" id="XP_020552465.1">
    <property type="nucleotide sequence ID" value="XM_020696806.1"/>
</dbReference>
<reference evidence="3" key="1">
    <citation type="submission" date="2025-08" db="UniProtKB">
        <authorList>
            <consortium name="RefSeq"/>
        </authorList>
    </citation>
    <scope>IDENTIFICATION</scope>
</reference>
<evidence type="ECO:0000259" key="1">
    <source>
        <dbReference type="Pfam" id="PF03732"/>
    </source>
</evidence>
<accession>A0A8M8V7M1</accession>
<sequence>MKLSFIDGSCSAPDVSADNYDAWIRVDSMVTSWILNAISKKISKAFLYVKTSRQLWLDLKERYGENNGPMVYQLQQAIASIAQGTMSVVDYFNSLSTLWDELECLMPTKTYTCGLCTCSFTRIAAEEDNLTKLVQFLMGLDDSYDNIRNQILVMDPFPSVNKAYSMVLRVERHRLVNTQTNGNSDGVALYSRWNNQRGNTCLRGNISILEKFGHKGRGYIDRKLQVSLW</sequence>
<keyword evidence="2" id="KW-1185">Reference proteome</keyword>
<dbReference type="PANTHER" id="PTHR37610">
    <property type="entry name" value="CCHC-TYPE DOMAIN-CONTAINING PROTEIN"/>
    <property type="match status" value="1"/>
</dbReference>
<dbReference type="Pfam" id="PF03732">
    <property type="entry name" value="Retrotrans_gag"/>
    <property type="match status" value="1"/>
</dbReference>
<dbReference type="InterPro" id="IPR005162">
    <property type="entry name" value="Retrotrans_gag_dom"/>
</dbReference>
<dbReference type="GeneID" id="110012590"/>
<dbReference type="KEGG" id="sind:110012590"/>
<dbReference type="Proteomes" id="UP000504604">
    <property type="component" value="Linkage group LG9"/>
</dbReference>
<dbReference type="OrthoDB" id="913744at2759"/>
<organism evidence="2 3">
    <name type="scientific">Sesamum indicum</name>
    <name type="common">Oriental sesame</name>
    <name type="synonym">Sesamum orientale</name>
    <dbReference type="NCBI Taxonomy" id="4182"/>
    <lineage>
        <taxon>Eukaryota</taxon>
        <taxon>Viridiplantae</taxon>
        <taxon>Streptophyta</taxon>
        <taxon>Embryophyta</taxon>
        <taxon>Tracheophyta</taxon>
        <taxon>Spermatophyta</taxon>
        <taxon>Magnoliopsida</taxon>
        <taxon>eudicotyledons</taxon>
        <taxon>Gunneridae</taxon>
        <taxon>Pentapetalae</taxon>
        <taxon>asterids</taxon>
        <taxon>lamiids</taxon>
        <taxon>Lamiales</taxon>
        <taxon>Pedaliaceae</taxon>
        <taxon>Sesamum</taxon>
    </lineage>
</organism>
<dbReference type="PANTHER" id="PTHR37610:SF40">
    <property type="entry name" value="OS01G0909600 PROTEIN"/>
    <property type="match status" value="1"/>
</dbReference>
<dbReference type="AlphaFoldDB" id="A0A8M8V7M1"/>
<gene>
    <name evidence="3" type="primary">LOC110012590</name>
</gene>
<protein>
    <submittedName>
        <fullName evidence="3">Uncharacterized protein LOC110012590</fullName>
    </submittedName>
</protein>
<evidence type="ECO:0000313" key="3">
    <source>
        <dbReference type="RefSeq" id="XP_020552465.1"/>
    </source>
</evidence>
<proteinExistence type="predicted"/>